<dbReference type="EMBL" id="MN739491">
    <property type="protein sequence ID" value="QHT08191.1"/>
    <property type="molecule type" value="Genomic_DNA"/>
</dbReference>
<organism evidence="3">
    <name type="scientific">viral metagenome</name>
    <dbReference type="NCBI Taxonomy" id="1070528"/>
    <lineage>
        <taxon>unclassified sequences</taxon>
        <taxon>metagenomes</taxon>
        <taxon>organismal metagenomes</taxon>
    </lineage>
</organism>
<dbReference type="PROSITE" id="PS51450">
    <property type="entry name" value="LRR"/>
    <property type="match status" value="1"/>
</dbReference>
<dbReference type="AlphaFoldDB" id="A0A6C0CV15"/>
<evidence type="ECO:0000313" key="3">
    <source>
        <dbReference type="EMBL" id="QHT08191.1"/>
    </source>
</evidence>
<dbReference type="SMART" id="SM00364">
    <property type="entry name" value="LRR_BAC"/>
    <property type="match status" value="2"/>
</dbReference>
<dbReference type="Gene3D" id="3.80.10.10">
    <property type="entry name" value="Ribonuclease Inhibitor"/>
    <property type="match status" value="1"/>
</dbReference>
<accession>A0A6C0CV15</accession>
<dbReference type="InterPro" id="IPR032675">
    <property type="entry name" value="LRR_dom_sf"/>
</dbReference>
<sequence>MLDYMLSIKYPEKVILEGKGIKNKDFENHISKMTNDEKRDTLELYIGNNRLTGKFSLKEFPNLQSISCQNNIIDELEEPLPVNLTRLCIYNNKLKKLPKLPEKLELLTMMNNEMEVLPELPLSLKYLFIDEKYSESIIRLDFHKFSFQTKKSLAYLLNKPDFKHDLNPSQLEFMSRFKEQQRDIANFKEALCLKKNYNELCAENRNNNIFQNLTKLFVIINVVEFLGDNMNYN</sequence>
<protein>
    <submittedName>
        <fullName evidence="3">Uncharacterized protein</fullName>
    </submittedName>
</protein>
<reference evidence="3" key="1">
    <citation type="journal article" date="2020" name="Nature">
        <title>Giant virus diversity and host interactions through global metagenomics.</title>
        <authorList>
            <person name="Schulz F."/>
            <person name="Roux S."/>
            <person name="Paez-Espino D."/>
            <person name="Jungbluth S."/>
            <person name="Walsh D.A."/>
            <person name="Denef V.J."/>
            <person name="McMahon K.D."/>
            <person name="Konstantinidis K.T."/>
            <person name="Eloe-Fadrosh E.A."/>
            <person name="Kyrpides N.C."/>
            <person name="Woyke T."/>
        </authorList>
    </citation>
    <scope>NUCLEOTIDE SEQUENCE</scope>
    <source>
        <strain evidence="3">GVMAG-M-3300022752-39</strain>
    </source>
</reference>
<dbReference type="InterPro" id="IPR001611">
    <property type="entry name" value="Leu-rich_rpt"/>
</dbReference>
<evidence type="ECO:0000256" key="1">
    <source>
        <dbReference type="ARBA" id="ARBA00022614"/>
    </source>
</evidence>
<proteinExistence type="predicted"/>
<evidence type="ECO:0000256" key="2">
    <source>
        <dbReference type="ARBA" id="ARBA00022737"/>
    </source>
</evidence>
<keyword evidence="2" id="KW-0677">Repeat</keyword>
<dbReference type="PANTHER" id="PTHR47114">
    <property type="match status" value="1"/>
</dbReference>
<keyword evidence="1" id="KW-0433">Leucine-rich repeat</keyword>
<dbReference type="InterPro" id="IPR051071">
    <property type="entry name" value="LRR-bact_E3_ubiq_ligases"/>
</dbReference>
<name>A0A6C0CV15_9ZZZZ</name>
<dbReference type="PANTHER" id="PTHR47114:SF2">
    <property type="entry name" value="OLIGODENDROCYTE-MYELIN GLYCOPROTEIN"/>
    <property type="match status" value="1"/>
</dbReference>
<dbReference type="SUPFAM" id="SSF52058">
    <property type="entry name" value="L domain-like"/>
    <property type="match status" value="1"/>
</dbReference>